<dbReference type="SMART" id="SM00240">
    <property type="entry name" value="FHA"/>
    <property type="match status" value="2"/>
</dbReference>
<evidence type="ECO:0000256" key="4">
    <source>
        <dbReference type="ARBA" id="ARBA00022801"/>
    </source>
</evidence>
<evidence type="ECO:0000256" key="1">
    <source>
        <dbReference type="ARBA" id="ARBA00010541"/>
    </source>
</evidence>
<dbReference type="InterPro" id="IPR051201">
    <property type="entry name" value="Chloro_Bact_Ser_Proteases"/>
</dbReference>
<dbReference type="Gene3D" id="2.60.200.20">
    <property type="match status" value="2"/>
</dbReference>
<evidence type="ECO:0000256" key="2">
    <source>
        <dbReference type="ARBA" id="ARBA00022553"/>
    </source>
</evidence>
<dbReference type="OrthoDB" id="277520at2"/>
<name>A0A4S8N2F3_9ACTN</name>
<evidence type="ECO:0000313" key="9">
    <source>
        <dbReference type="Proteomes" id="UP000307087"/>
    </source>
</evidence>
<feature type="domain" description="FHA" evidence="7">
    <location>
        <begin position="153"/>
        <end position="201"/>
    </location>
</feature>
<feature type="transmembrane region" description="Helical" evidence="6">
    <location>
        <begin position="246"/>
        <end position="270"/>
    </location>
</feature>
<evidence type="ECO:0000256" key="6">
    <source>
        <dbReference type="SAM" id="Phobius"/>
    </source>
</evidence>
<dbReference type="CDD" id="cd00060">
    <property type="entry name" value="FHA"/>
    <property type="match status" value="1"/>
</dbReference>
<dbReference type="EMBL" id="STGW01000011">
    <property type="protein sequence ID" value="THV10097.1"/>
    <property type="molecule type" value="Genomic_DNA"/>
</dbReference>
<gene>
    <name evidence="8" type="ORF">E9934_14885</name>
</gene>
<feature type="region of interest" description="Disordered" evidence="5">
    <location>
        <begin position="271"/>
        <end position="290"/>
    </location>
</feature>
<dbReference type="PRINTS" id="PR00834">
    <property type="entry name" value="PROTEASES2C"/>
</dbReference>
<dbReference type="InterPro" id="IPR000253">
    <property type="entry name" value="FHA_dom"/>
</dbReference>
<evidence type="ECO:0000313" key="8">
    <source>
        <dbReference type="EMBL" id="THV10097.1"/>
    </source>
</evidence>
<dbReference type="InterPro" id="IPR008984">
    <property type="entry name" value="SMAD_FHA_dom_sf"/>
</dbReference>
<evidence type="ECO:0000256" key="3">
    <source>
        <dbReference type="ARBA" id="ARBA00022670"/>
    </source>
</evidence>
<dbReference type="PANTHER" id="PTHR43343:SF3">
    <property type="entry name" value="PROTEASE DO-LIKE 8, CHLOROPLASTIC"/>
    <property type="match status" value="1"/>
</dbReference>
<keyword evidence="6" id="KW-1133">Transmembrane helix</keyword>
<organism evidence="8 9">
    <name type="scientific">Nocardioides caeni</name>
    <dbReference type="NCBI Taxonomy" id="574700"/>
    <lineage>
        <taxon>Bacteria</taxon>
        <taxon>Bacillati</taxon>
        <taxon>Actinomycetota</taxon>
        <taxon>Actinomycetes</taxon>
        <taxon>Propionibacteriales</taxon>
        <taxon>Nocardioidaceae</taxon>
        <taxon>Nocardioides</taxon>
    </lineage>
</organism>
<evidence type="ECO:0000259" key="7">
    <source>
        <dbReference type="PROSITE" id="PS50006"/>
    </source>
</evidence>
<comment type="similarity">
    <text evidence="1">Belongs to the peptidase S1C family.</text>
</comment>
<reference evidence="8 9" key="1">
    <citation type="journal article" date="2009" name="Int. J. Syst. Evol. Microbiol.">
        <title>Nocardioides caeni sp. nov., isolated from wastewater.</title>
        <authorList>
            <person name="Yoon J.H."/>
            <person name="Kang S.J."/>
            <person name="Park S."/>
            <person name="Kim W."/>
            <person name="Oh T.K."/>
        </authorList>
    </citation>
    <scope>NUCLEOTIDE SEQUENCE [LARGE SCALE GENOMIC DNA]</scope>
    <source>
        <strain evidence="8 9">DSM 23134</strain>
    </source>
</reference>
<dbReference type="SUPFAM" id="SSF49879">
    <property type="entry name" value="SMAD/FHA domain"/>
    <property type="match status" value="2"/>
</dbReference>
<dbReference type="Proteomes" id="UP000307087">
    <property type="component" value="Unassembled WGS sequence"/>
</dbReference>
<dbReference type="InterPro" id="IPR043504">
    <property type="entry name" value="Peptidase_S1_PA_chymotrypsin"/>
</dbReference>
<evidence type="ECO:0000256" key="5">
    <source>
        <dbReference type="SAM" id="MobiDB-lite"/>
    </source>
</evidence>
<keyword evidence="4" id="KW-0378">Hydrolase</keyword>
<dbReference type="Gene3D" id="2.40.10.10">
    <property type="entry name" value="Trypsin-like serine proteases"/>
    <property type="match status" value="2"/>
</dbReference>
<dbReference type="InterPro" id="IPR001940">
    <property type="entry name" value="Peptidase_S1C"/>
</dbReference>
<keyword evidence="3" id="KW-0645">Protease</keyword>
<sequence>MGTLRIDAVGRTWTLEEGQVATVGRDLGSTVVLDGPTVSRHHAEIRYDGAAWVIVDRGSSSGTYLNGVRVTDIRITGRTSVRFGSADGLELVALPEGAENRPAAPGPGALPPPGLAQTVVPHTGPAGPGYVSGPGLLVRVGGQPHRFPPGTVVRIGRDPGNEVVVDDPSVSRLHAVVEGRPDGWWYVDRSTAGSFDAEDRVTQRRLEEPTTLMLGHPTAGAEIEVVPVVDAGKAQKSLAAKKRRRTLAVVGAAVAALVLVGGGVAAAVLLGGDDEPEKDDPPTAGGPNTLTSEELELAKAATVQVWNVDESGQGQGWGSGAIISDDGLVITNAHVADPNAPGQDPYADDPVSIVISLTGDDDDPAEPTYTAELLVSDGVLDVALLQITGDLEGKEIDADDLDLPEPLPLGDSDELQTDDEIRALGFPALASIRSDLSSPDNPSLTVTRGVVSTFLTEDAIDDPRAWIDTDARIAGGNSGGPSINIDGELIGLNTQAFGDNLMGQAGPTSGGSGRIRPVKLLQDVIDIARDGGDPSYVSPYFEGDPEPEPAQGEASIAPTGWSTDGSGDCATPTTPDSPQSLAVALPATLYAHFLGVGIPDGTPLEVQFTTFDGASVGEASGAWGLGTGEVCANVSVDVPEDVSGGLIATLTIGDAVVENAVVFE</sequence>
<dbReference type="Pfam" id="PF00498">
    <property type="entry name" value="FHA"/>
    <property type="match status" value="2"/>
</dbReference>
<dbReference type="PROSITE" id="PS50006">
    <property type="entry name" value="FHA_DOMAIN"/>
    <property type="match status" value="2"/>
</dbReference>
<dbReference type="AlphaFoldDB" id="A0A4S8N2F3"/>
<dbReference type="GO" id="GO:0006508">
    <property type="term" value="P:proteolysis"/>
    <property type="evidence" value="ECO:0007669"/>
    <property type="project" value="UniProtKB-KW"/>
</dbReference>
<accession>A0A4S8N2F3</accession>
<keyword evidence="2" id="KW-0597">Phosphoprotein</keyword>
<keyword evidence="9" id="KW-1185">Reference proteome</keyword>
<feature type="region of interest" description="Disordered" evidence="5">
    <location>
        <begin position="540"/>
        <end position="577"/>
    </location>
</feature>
<feature type="compositionally biased region" description="Polar residues" evidence="5">
    <location>
        <begin position="560"/>
        <end position="577"/>
    </location>
</feature>
<comment type="caution">
    <text evidence="8">The sequence shown here is derived from an EMBL/GenBank/DDBJ whole genome shotgun (WGS) entry which is preliminary data.</text>
</comment>
<proteinExistence type="inferred from homology"/>
<feature type="domain" description="FHA" evidence="7">
    <location>
        <begin position="21"/>
        <end position="70"/>
    </location>
</feature>
<dbReference type="RefSeq" id="WP_136563690.1">
    <property type="nucleotide sequence ID" value="NZ_BAABLS010000006.1"/>
</dbReference>
<keyword evidence="6" id="KW-0812">Transmembrane</keyword>
<keyword evidence="6" id="KW-0472">Membrane</keyword>
<dbReference type="PANTHER" id="PTHR43343">
    <property type="entry name" value="PEPTIDASE S12"/>
    <property type="match status" value="1"/>
</dbReference>
<dbReference type="SUPFAM" id="SSF50494">
    <property type="entry name" value="Trypsin-like serine proteases"/>
    <property type="match status" value="1"/>
</dbReference>
<dbReference type="InterPro" id="IPR009003">
    <property type="entry name" value="Peptidase_S1_PA"/>
</dbReference>
<dbReference type="GO" id="GO:0004252">
    <property type="term" value="F:serine-type endopeptidase activity"/>
    <property type="evidence" value="ECO:0007669"/>
    <property type="project" value="InterPro"/>
</dbReference>
<dbReference type="CDD" id="cd22694">
    <property type="entry name" value="FHA_Rv1747-like_rpt1"/>
    <property type="match status" value="1"/>
</dbReference>
<dbReference type="Pfam" id="PF13365">
    <property type="entry name" value="Trypsin_2"/>
    <property type="match status" value="1"/>
</dbReference>
<protein>
    <submittedName>
        <fullName evidence="8">FHA domain-containing protein</fullName>
    </submittedName>
</protein>